<feature type="region of interest" description="Disordered" evidence="2">
    <location>
        <begin position="719"/>
        <end position="754"/>
    </location>
</feature>
<dbReference type="RefSeq" id="XP_039457544.1">
    <property type="nucleotide sequence ID" value="XM_039601610.1"/>
</dbReference>
<evidence type="ECO:0000259" key="3">
    <source>
        <dbReference type="Pfam" id="PF26086"/>
    </source>
</evidence>
<feature type="compositionally biased region" description="Polar residues" evidence="2">
    <location>
        <begin position="903"/>
        <end position="921"/>
    </location>
</feature>
<evidence type="ECO:0000313" key="4">
    <source>
        <dbReference type="Ensembl" id="ENSOABP00000014153.2"/>
    </source>
</evidence>
<dbReference type="Pfam" id="PF26089">
    <property type="entry name" value="PH_Niban2"/>
    <property type="match status" value="1"/>
</dbReference>
<dbReference type="Ensembl" id="ENSOABT00000014610.2">
    <property type="protein sequence ID" value="ENSOABP00000014153.2"/>
    <property type="gene ID" value="ENSOABG00000007105.2"/>
</dbReference>
<dbReference type="Pfam" id="PF26086">
    <property type="entry name" value="Niban2"/>
    <property type="match status" value="1"/>
</dbReference>
<feature type="compositionally biased region" description="Polar residues" evidence="2">
    <location>
        <begin position="819"/>
        <end position="829"/>
    </location>
</feature>
<dbReference type="CDD" id="cd23949">
    <property type="entry name" value="Niban-like"/>
    <property type="match status" value="1"/>
</dbReference>
<dbReference type="CTD" id="559657"/>
<feature type="compositionally biased region" description="Polar residues" evidence="2">
    <location>
        <begin position="745"/>
        <end position="754"/>
    </location>
</feature>
<dbReference type="PANTHER" id="PTHR14392">
    <property type="entry name" value="NIBAN FAMILY MEMBER"/>
    <property type="match status" value="1"/>
</dbReference>
<dbReference type="InterPro" id="IPR026088">
    <property type="entry name" value="Niban-like"/>
</dbReference>
<comment type="similarity">
    <text evidence="1">Belongs to the Niban family.</text>
</comment>
<gene>
    <name evidence="4" type="primary">niban1a</name>
</gene>
<proteinExistence type="inferred from homology"/>
<dbReference type="AlphaFoldDB" id="A0A668SI11"/>
<accession>A0A668SI11</accession>
<reference evidence="4" key="2">
    <citation type="submission" date="2025-09" db="UniProtKB">
        <authorList>
            <consortium name="Ensembl"/>
        </authorList>
    </citation>
    <scope>IDENTIFICATION</scope>
</reference>
<dbReference type="PANTHER" id="PTHR14392:SF3">
    <property type="entry name" value="PROTEIN NIBAN 1"/>
    <property type="match status" value="1"/>
</dbReference>
<feature type="region of interest" description="Disordered" evidence="2">
    <location>
        <begin position="597"/>
        <end position="661"/>
    </location>
</feature>
<organism evidence="4 5">
    <name type="scientific">Oreochromis aureus</name>
    <name type="common">Israeli tilapia</name>
    <name type="synonym">Chromis aureus</name>
    <dbReference type="NCBI Taxonomy" id="47969"/>
    <lineage>
        <taxon>Eukaryota</taxon>
        <taxon>Metazoa</taxon>
        <taxon>Chordata</taxon>
        <taxon>Craniata</taxon>
        <taxon>Vertebrata</taxon>
        <taxon>Euteleostomi</taxon>
        <taxon>Actinopterygii</taxon>
        <taxon>Neopterygii</taxon>
        <taxon>Teleostei</taxon>
        <taxon>Neoteleostei</taxon>
        <taxon>Acanthomorphata</taxon>
        <taxon>Ovalentaria</taxon>
        <taxon>Cichlomorphae</taxon>
        <taxon>Cichliformes</taxon>
        <taxon>Cichlidae</taxon>
        <taxon>African cichlids</taxon>
        <taxon>Pseudocrenilabrinae</taxon>
        <taxon>Oreochromini</taxon>
        <taxon>Oreochromis</taxon>
    </lineage>
</organism>
<evidence type="ECO:0000256" key="2">
    <source>
        <dbReference type="SAM" id="MobiDB-lite"/>
    </source>
</evidence>
<keyword evidence="5" id="KW-1185">Reference proteome</keyword>
<reference evidence="4" key="1">
    <citation type="submission" date="2025-08" db="UniProtKB">
        <authorList>
            <consortium name="Ensembl"/>
        </authorList>
    </citation>
    <scope>IDENTIFICATION</scope>
</reference>
<name>A0A668SI11_OREAU</name>
<feature type="region of interest" description="Disordered" evidence="2">
    <location>
        <begin position="897"/>
        <end position="926"/>
    </location>
</feature>
<feature type="region of interest" description="Disordered" evidence="2">
    <location>
        <begin position="819"/>
        <end position="844"/>
    </location>
</feature>
<dbReference type="GeneID" id="116320804"/>
<protein>
    <recommendedName>
        <fullName evidence="3">Niban 1/2/3 domain-containing protein</fullName>
    </recommendedName>
</protein>
<dbReference type="KEGG" id="oau:116320804"/>
<dbReference type="Proteomes" id="UP000472276">
    <property type="component" value="Unassembled WGS sequence"/>
</dbReference>
<evidence type="ECO:0000313" key="5">
    <source>
        <dbReference type="Proteomes" id="UP000472276"/>
    </source>
</evidence>
<feature type="domain" description="Niban 1/2/3" evidence="3">
    <location>
        <begin position="335"/>
        <end position="499"/>
    </location>
</feature>
<feature type="compositionally biased region" description="Low complexity" evidence="2">
    <location>
        <begin position="645"/>
        <end position="656"/>
    </location>
</feature>
<sequence length="957" mass="105616">MGGSASSLLDENKSKYIKGQAEAVLEEFSPYYRKQFSVAQFSQVEDDVEQHKQKITQLLKQRAAPEEGEVLYEESVFYFDDTRKWRERYVVVRANYCLECHERLETFVKGVPPFHKLLPTGGKVLTAEEAYMAVVDKCFPDESCAKEDFAPPMSGMPGEFPVYLRLPYRRDSYFCFKQQATQATFISILSDCIRHQNQDFLKKKTCEVQAFLKAIQLYRQDKGKYEAWDMLIGSDARVMANMVMEQLLPSLEKDMLPGLKAKKTEKKRVWFAMVEAVYILVQEHMFEGLSALKEECRVSVRQQEVLIHSDMDQILNSRRQLEEKIRAKVSEPAEKLCSESVQPYLGSVLEELMEPISAGFQEGRQLSENMMDQVYQDIKQGCNNEQLKRSLDAMAKPNLLNCYEKIGSLQVKLQHLQARFGFSDTTGVMHSAQIDLQQLIENAAFTFEQLLYKAIQDNPGNASSATEKVKHIVLKQYDYDSSTVRKRIFQEALVSITLPFIKKSLVATYKPELQGLEQTIYSDHSSFIHVDNVYENILLQILDKEVTKVVKEAANLKKYNLFTDKRDLASQSSLSSLPASTPGSPAMTLASLNKTSLEPQPLSPLASNDVFASSQKQEQQEEGKDQLQSEALKDMIVGETPLGKVETGVGTSSSGTEESELPALKAEDVIQTAVEEAGSNSNLNSPDLIENVPESCTNDTAAAVPAIVMHEDVISVKTEETKTAAEPETNSADAPQEAEPPTAVESITTTEAPKQAESLNAANLSAEGTESLPANTEAKTQCESAEIMVEAPPSGEALGGIGLSENVGDAEPVAFSETSSLAVSVGSESHPSDVESTDDVSTTSDILEVEANIRKSPVGSGDATEDITASDKVPMPVQTEVKSGTVIETGAITEVEAEEVENMTASPSSEPVQEETPSSPAQARPLDCVKEIRDLVVEVIEVEEPVQHYPSGISKED</sequence>
<dbReference type="RefSeq" id="XP_031596381.1">
    <property type="nucleotide sequence ID" value="XM_031740521.2"/>
</dbReference>
<evidence type="ECO:0000256" key="1">
    <source>
        <dbReference type="ARBA" id="ARBA00010251"/>
    </source>
</evidence>
<dbReference type="InterPro" id="IPR059060">
    <property type="entry name" value="Niban_1/2/3_dom"/>
</dbReference>
<feature type="compositionally biased region" description="Basic and acidic residues" evidence="2">
    <location>
        <begin position="618"/>
        <end position="633"/>
    </location>
</feature>